<gene>
    <name evidence="2" type="ORF">HYPSUDRAFT_215305</name>
</gene>
<name>A0A0D2L7X3_HYPSF</name>
<feature type="region of interest" description="Disordered" evidence="1">
    <location>
        <begin position="319"/>
        <end position="377"/>
    </location>
</feature>
<evidence type="ECO:0000256" key="1">
    <source>
        <dbReference type="SAM" id="MobiDB-lite"/>
    </source>
</evidence>
<feature type="compositionally biased region" description="Gly residues" evidence="1">
    <location>
        <begin position="346"/>
        <end position="356"/>
    </location>
</feature>
<feature type="compositionally biased region" description="Polar residues" evidence="1">
    <location>
        <begin position="62"/>
        <end position="73"/>
    </location>
</feature>
<evidence type="ECO:0000313" key="3">
    <source>
        <dbReference type="Proteomes" id="UP000054270"/>
    </source>
</evidence>
<dbReference type="AlphaFoldDB" id="A0A0D2L7X3"/>
<feature type="region of interest" description="Disordered" evidence="1">
    <location>
        <begin position="59"/>
        <end position="79"/>
    </location>
</feature>
<dbReference type="Proteomes" id="UP000054270">
    <property type="component" value="Unassembled WGS sequence"/>
</dbReference>
<proteinExistence type="predicted"/>
<accession>A0A0D2L7X3</accession>
<keyword evidence="3" id="KW-1185">Reference proteome</keyword>
<dbReference type="EMBL" id="KN817544">
    <property type="protein sequence ID" value="KJA23272.1"/>
    <property type="molecule type" value="Genomic_DNA"/>
</dbReference>
<protein>
    <submittedName>
        <fullName evidence="2">Uncharacterized protein</fullName>
    </submittedName>
</protein>
<sequence>MPAPPAIPFRTRRAAVPVKLDLFNQLGTRNTAAGARHPVAYLWRRLPFCRVRSDRPRPLACPTNNSSRSTALTRATEPGHRRIAQAAKWRRRVVFGVLLPISGANSLNSFPAAESDRDLACSGVAPFASPNWHARDDVGGRGTRWERGRASVDRLQSSSTCACANSLWAGEACVRAGDLAADSGPTGREHAIGTKPAPRRTALRAAVRAGHGRAAGSAPNGSDRTAESWHRSKVPSLPAPGARCASIIIKPMARGPGPAPKHSCTPATSARARAACEHGPPRTADEWKAKPPCINAPSGYPIQARGASHASHAGARFPFPSGAKHTYTKHQASSESDIARADAGPRPGGVLGPGRGRGPDARAQPPHATPRRWAREAHERDRAMALGKRAGEQKRKCACRSLTRQGRPSIPVALRGRGRRVPLATRSRASSVPFERIRALYLYVLEARPVPAGSHAWLV</sequence>
<reference evidence="3" key="1">
    <citation type="submission" date="2014-04" db="EMBL/GenBank/DDBJ databases">
        <title>Evolutionary Origins and Diversification of the Mycorrhizal Mutualists.</title>
        <authorList>
            <consortium name="DOE Joint Genome Institute"/>
            <consortium name="Mycorrhizal Genomics Consortium"/>
            <person name="Kohler A."/>
            <person name="Kuo A."/>
            <person name="Nagy L.G."/>
            <person name="Floudas D."/>
            <person name="Copeland A."/>
            <person name="Barry K.W."/>
            <person name="Cichocki N."/>
            <person name="Veneault-Fourrey C."/>
            <person name="LaButti K."/>
            <person name="Lindquist E.A."/>
            <person name="Lipzen A."/>
            <person name="Lundell T."/>
            <person name="Morin E."/>
            <person name="Murat C."/>
            <person name="Riley R."/>
            <person name="Ohm R."/>
            <person name="Sun H."/>
            <person name="Tunlid A."/>
            <person name="Henrissat B."/>
            <person name="Grigoriev I.V."/>
            <person name="Hibbett D.S."/>
            <person name="Martin F."/>
        </authorList>
    </citation>
    <scope>NUCLEOTIDE SEQUENCE [LARGE SCALE GENOMIC DNA]</scope>
    <source>
        <strain evidence="3">FD-334 SS-4</strain>
    </source>
</reference>
<evidence type="ECO:0000313" key="2">
    <source>
        <dbReference type="EMBL" id="KJA23272.1"/>
    </source>
</evidence>
<organism evidence="2 3">
    <name type="scientific">Hypholoma sublateritium (strain FD-334 SS-4)</name>
    <dbReference type="NCBI Taxonomy" id="945553"/>
    <lineage>
        <taxon>Eukaryota</taxon>
        <taxon>Fungi</taxon>
        <taxon>Dikarya</taxon>
        <taxon>Basidiomycota</taxon>
        <taxon>Agaricomycotina</taxon>
        <taxon>Agaricomycetes</taxon>
        <taxon>Agaricomycetidae</taxon>
        <taxon>Agaricales</taxon>
        <taxon>Agaricineae</taxon>
        <taxon>Strophariaceae</taxon>
        <taxon>Hypholoma</taxon>
    </lineage>
</organism>